<dbReference type="AlphaFoldDB" id="A0A0C9VCY4"/>
<name>A0A0C9VCY4_SPHS4</name>
<protein>
    <submittedName>
        <fullName evidence="1">Uncharacterized protein</fullName>
    </submittedName>
</protein>
<dbReference type="HOGENOM" id="CLU_2948376_0_0_1"/>
<organism evidence="1 2">
    <name type="scientific">Sphaerobolus stellatus (strain SS14)</name>
    <dbReference type="NCBI Taxonomy" id="990650"/>
    <lineage>
        <taxon>Eukaryota</taxon>
        <taxon>Fungi</taxon>
        <taxon>Dikarya</taxon>
        <taxon>Basidiomycota</taxon>
        <taxon>Agaricomycotina</taxon>
        <taxon>Agaricomycetes</taxon>
        <taxon>Phallomycetidae</taxon>
        <taxon>Geastrales</taxon>
        <taxon>Sphaerobolaceae</taxon>
        <taxon>Sphaerobolus</taxon>
    </lineage>
</organism>
<dbReference type="EMBL" id="KN837115">
    <property type="protein sequence ID" value="KIJ44849.1"/>
    <property type="molecule type" value="Genomic_DNA"/>
</dbReference>
<dbReference type="Proteomes" id="UP000054279">
    <property type="component" value="Unassembled WGS sequence"/>
</dbReference>
<keyword evidence="2" id="KW-1185">Reference proteome</keyword>
<dbReference type="OrthoDB" id="1055148at2759"/>
<accession>A0A0C9VCY4</accession>
<reference evidence="1 2" key="1">
    <citation type="submission" date="2014-06" db="EMBL/GenBank/DDBJ databases">
        <title>Evolutionary Origins and Diversification of the Mycorrhizal Mutualists.</title>
        <authorList>
            <consortium name="DOE Joint Genome Institute"/>
            <consortium name="Mycorrhizal Genomics Consortium"/>
            <person name="Kohler A."/>
            <person name="Kuo A."/>
            <person name="Nagy L.G."/>
            <person name="Floudas D."/>
            <person name="Copeland A."/>
            <person name="Barry K.W."/>
            <person name="Cichocki N."/>
            <person name="Veneault-Fourrey C."/>
            <person name="LaButti K."/>
            <person name="Lindquist E.A."/>
            <person name="Lipzen A."/>
            <person name="Lundell T."/>
            <person name="Morin E."/>
            <person name="Murat C."/>
            <person name="Riley R."/>
            <person name="Ohm R."/>
            <person name="Sun H."/>
            <person name="Tunlid A."/>
            <person name="Henrissat B."/>
            <person name="Grigoriev I.V."/>
            <person name="Hibbett D.S."/>
            <person name="Martin F."/>
        </authorList>
    </citation>
    <scope>NUCLEOTIDE SEQUENCE [LARGE SCALE GENOMIC DNA]</scope>
    <source>
        <strain evidence="1 2">SS14</strain>
    </source>
</reference>
<gene>
    <name evidence="1" type="ORF">M422DRAFT_167801</name>
</gene>
<evidence type="ECO:0000313" key="2">
    <source>
        <dbReference type="Proteomes" id="UP000054279"/>
    </source>
</evidence>
<sequence>VKYIPAWMSGGEFKRNARVWRQEASNILDLPFEEAKRRMVCFPFWNFRSIIKFYLGRHSF</sequence>
<feature type="non-terminal residue" evidence="1">
    <location>
        <position position="1"/>
    </location>
</feature>
<evidence type="ECO:0000313" key="1">
    <source>
        <dbReference type="EMBL" id="KIJ44849.1"/>
    </source>
</evidence>
<proteinExistence type="predicted"/>